<dbReference type="EMBL" id="RHFK02000017">
    <property type="protein sequence ID" value="TWW62333.1"/>
    <property type="molecule type" value="Genomic_DNA"/>
</dbReference>
<evidence type="ECO:0000256" key="1">
    <source>
        <dbReference type="SAM" id="Coils"/>
    </source>
</evidence>
<name>A0A5C6N535_9TELE</name>
<dbReference type="Proteomes" id="UP000324091">
    <property type="component" value="Chromosome 4"/>
</dbReference>
<reference evidence="2 3" key="1">
    <citation type="submission" date="2019-04" db="EMBL/GenBank/DDBJ databases">
        <title>Chromosome genome assembly for Takifugu flavidus.</title>
        <authorList>
            <person name="Xiao S."/>
        </authorList>
    </citation>
    <scope>NUCLEOTIDE SEQUENCE [LARGE SCALE GENOMIC DNA]</scope>
    <source>
        <strain evidence="2">HTHZ2018</strain>
        <tissue evidence="2">Muscle</tissue>
    </source>
</reference>
<accession>A0A5C6N535</accession>
<keyword evidence="1" id="KW-0175">Coiled coil</keyword>
<protein>
    <submittedName>
        <fullName evidence="2">Uncharacterized protein</fullName>
    </submittedName>
</protein>
<evidence type="ECO:0000313" key="2">
    <source>
        <dbReference type="EMBL" id="TWW62333.1"/>
    </source>
</evidence>
<proteinExistence type="predicted"/>
<gene>
    <name evidence="2" type="ORF">D4764_04G0009800</name>
</gene>
<feature type="coiled-coil region" evidence="1">
    <location>
        <begin position="54"/>
        <end position="96"/>
    </location>
</feature>
<organism evidence="2 3">
    <name type="scientific">Takifugu flavidus</name>
    <name type="common">sansaifugu</name>
    <dbReference type="NCBI Taxonomy" id="433684"/>
    <lineage>
        <taxon>Eukaryota</taxon>
        <taxon>Metazoa</taxon>
        <taxon>Chordata</taxon>
        <taxon>Craniata</taxon>
        <taxon>Vertebrata</taxon>
        <taxon>Euteleostomi</taxon>
        <taxon>Actinopterygii</taxon>
        <taxon>Neopterygii</taxon>
        <taxon>Teleostei</taxon>
        <taxon>Neoteleostei</taxon>
        <taxon>Acanthomorphata</taxon>
        <taxon>Eupercaria</taxon>
        <taxon>Tetraodontiformes</taxon>
        <taxon>Tetradontoidea</taxon>
        <taxon>Tetraodontidae</taxon>
        <taxon>Takifugu</taxon>
    </lineage>
</organism>
<keyword evidence="3" id="KW-1185">Reference proteome</keyword>
<comment type="caution">
    <text evidence="2">The sequence shown here is derived from an EMBL/GenBank/DDBJ whole genome shotgun (WGS) entry which is preliminary data.</text>
</comment>
<evidence type="ECO:0000313" key="3">
    <source>
        <dbReference type="Proteomes" id="UP000324091"/>
    </source>
</evidence>
<dbReference type="AlphaFoldDB" id="A0A5C6N535"/>
<sequence length="139" mass="16181">MSNIIQATAKGDVDSRLQAISTIIVSYRSERFGRIEKGNTETTSYTMNRRSFKIHQLRKELQTLKKQFKRAADGEKQALKELYNILRKKLKTLRRAEWHRRRGRERARKRAAFIANPFRFSKQLLGTSGVADLSAQGRK</sequence>